<protein>
    <submittedName>
        <fullName evidence="1">Uncharacterized protein</fullName>
    </submittedName>
</protein>
<organism evidence="1">
    <name type="scientific">bioreactor metagenome</name>
    <dbReference type="NCBI Taxonomy" id="1076179"/>
    <lineage>
        <taxon>unclassified sequences</taxon>
        <taxon>metagenomes</taxon>
        <taxon>ecological metagenomes</taxon>
    </lineage>
</organism>
<dbReference type="EMBL" id="VSSQ01063072">
    <property type="protein sequence ID" value="MPN16158.1"/>
    <property type="molecule type" value="Genomic_DNA"/>
</dbReference>
<sequence>MPISSHGCDGRGCVGHGVGGDRGTLGDIALAHSVDRLHGEDIGRAIAKPGDRTRSGCAIGLRDDGGHVGRCIRFHQILGHSGSSIVRRCSKAQLYRCVARCRRDAARCAWYLRSVHEDSVGRYAIHERGEQIGPGRHGRAWQGC</sequence>
<name>A0A645FNZ5_9ZZZZ</name>
<evidence type="ECO:0000313" key="1">
    <source>
        <dbReference type="EMBL" id="MPN16158.1"/>
    </source>
</evidence>
<comment type="caution">
    <text evidence="1">The sequence shown here is derived from an EMBL/GenBank/DDBJ whole genome shotgun (WGS) entry which is preliminary data.</text>
</comment>
<proteinExistence type="predicted"/>
<reference evidence="1" key="1">
    <citation type="submission" date="2019-08" db="EMBL/GenBank/DDBJ databases">
        <authorList>
            <person name="Kucharzyk K."/>
            <person name="Murdoch R.W."/>
            <person name="Higgins S."/>
            <person name="Loffler F."/>
        </authorList>
    </citation>
    <scope>NUCLEOTIDE SEQUENCE</scope>
</reference>
<accession>A0A645FNZ5</accession>
<gene>
    <name evidence="1" type="ORF">SDC9_163496</name>
</gene>
<dbReference type="AlphaFoldDB" id="A0A645FNZ5"/>